<dbReference type="AlphaFoldDB" id="A0A2Z4J732"/>
<evidence type="ECO:0000313" key="5">
    <source>
        <dbReference type="EMBL" id="AWW40954.1"/>
    </source>
</evidence>
<keyword evidence="3" id="KW-0408">Iron</keyword>
<gene>
    <name evidence="5" type="ORF">DN051_33295</name>
</gene>
<dbReference type="InterPro" id="IPR003819">
    <property type="entry name" value="TauD/TfdA-like"/>
</dbReference>
<dbReference type="KEGG" id="scad:DN051_33295"/>
<evidence type="ECO:0000313" key="6">
    <source>
        <dbReference type="Proteomes" id="UP000249616"/>
    </source>
</evidence>
<name>A0A2Z4J732_9ACTN</name>
<sequence>MPSYSVTPLKPFGALVEPGEPGAALDSVPVEEARSLVRAHRVVVLRGFRPVERDGLTAYARGWGSLLSWNFGEILDLEVHDDPKDYVFTQGHVPYHWDGAFAEQVPSHQIFQCVRAPSAGGRTFFCDTERVLTALPEATRRVWERVRVTYRKEKTAHYGGHITAPLVQEHPHTGAPVVRYAEPLDPERFVSPLFLDVDGLPAELGQDEFVQDIEERLYAPDAMYRHEWHDGDYAFTDNHALLHGRTAFTGSAARHLRRVHVL</sequence>
<keyword evidence="5" id="KW-0223">Dioxygenase</keyword>
<dbReference type="SUPFAM" id="SSF51197">
    <property type="entry name" value="Clavaminate synthase-like"/>
    <property type="match status" value="1"/>
</dbReference>
<reference evidence="5 6" key="1">
    <citation type="journal article" date="2019" name="Int. J. Syst. Evol. Microbiol.">
        <title>Streptomyces cadmiisoli sp. nov., a novel actinomycete isolated from cadmium-contaminated soil.</title>
        <authorList>
            <person name="Li K."/>
            <person name="Tang X."/>
            <person name="Zhao J."/>
            <person name="Guo Y."/>
            <person name="Tang Y."/>
            <person name="Gao J."/>
        </authorList>
    </citation>
    <scope>NUCLEOTIDE SEQUENCE [LARGE SCALE GENOMIC DNA]</scope>
    <source>
        <strain evidence="5 6">ZFG47</strain>
    </source>
</reference>
<dbReference type="InterPro" id="IPR042098">
    <property type="entry name" value="TauD-like_sf"/>
</dbReference>
<protein>
    <submittedName>
        <fullName evidence="5">TauD/TfdA family dioxygenase</fullName>
    </submittedName>
</protein>
<evidence type="ECO:0000256" key="2">
    <source>
        <dbReference type="ARBA" id="ARBA00023002"/>
    </source>
</evidence>
<dbReference type="Gene3D" id="3.60.130.10">
    <property type="entry name" value="Clavaminate synthase-like"/>
    <property type="match status" value="1"/>
</dbReference>
<evidence type="ECO:0000259" key="4">
    <source>
        <dbReference type="Pfam" id="PF02668"/>
    </source>
</evidence>
<comment type="cofactor">
    <cofactor evidence="1">
        <name>Fe(2+)</name>
        <dbReference type="ChEBI" id="CHEBI:29033"/>
    </cofactor>
</comment>
<dbReference type="PANTHER" id="PTHR10696">
    <property type="entry name" value="GAMMA-BUTYROBETAINE HYDROXYLASE-RELATED"/>
    <property type="match status" value="1"/>
</dbReference>
<keyword evidence="6" id="KW-1185">Reference proteome</keyword>
<dbReference type="PANTHER" id="PTHR10696:SF53">
    <property type="entry name" value="TYROSINE ISONITRILE DESATURASE"/>
    <property type="match status" value="1"/>
</dbReference>
<dbReference type="Proteomes" id="UP000249616">
    <property type="component" value="Chromosome"/>
</dbReference>
<keyword evidence="2" id="KW-0560">Oxidoreductase</keyword>
<proteinExistence type="predicted"/>
<feature type="domain" description="TauD/TfdA-like" evidence="4">
    <location>
        <begin position="6"/>
        <end position="259"/>
    </location>
</feature>
<accession>A0A2Z4J732</accession>
<dbReference type="EMBL" id="CP030073">
    <property type="protein sequence ID" value="AWW40954.1"/>
    <property type="molecule type" value="Genomic_DNA"/>
</dbReference>
<evidence type="ECO:0000256" key="3">
    <source>
        <dbReference type="ARBA" id="ARBA00023004"/>
    </source>
</evidence>
<evidence type="ECO:0000256" key="1">
    <source>
        <dbReference type="ARBA" id="ARBA00001954"/>
    </source>
</evidence>
<dbReference type="InterPro" id="IPR050411">
    <property type="entry name" value="AlphaKG_dependent_hydroxylases"/>
</dbReference>
<dbReference type="RefSeq" id="WP_112440375.1">
    <property type="nucleotide sequence ID" value="NZ_CBDRHE010000027.1"/>
</dbReference>
<dbReference type="Pfam" id="PF02668">
    <property type="entry name" value="TauD"/>
    <property type="match status" value="1"/>
</dbReference>
<organism evidence="5 6">
    <name type="scientific">Streptomyces cadmiisoli</name>
    <dbReference type="NCBI Taxonomy" id="2184053"/>
    <lineage>
        <taxon>Bacteria</taxon>
        <taxon>Bacillati</taxon>
        <taxon>Actinomycetota</taxon>
        <taxon>Actinomycetes</taxon>
        <taxon>Kitasatosporales</taxon>
        <taxon>Streptomycetaceae</taxon>
        <taxon>Streptomyces</taxon>
        <taxon>Streptomyces aurantiacus group</taxon>
    </lineage>
</organism>
<dbReference type="GO" id="GO:0051213">
    <property type="term" value="F:dioxygenase activity"/>
    <property type="evidence" value="ECO:0007669"/>
    <property type="project" value="UniProtKB-KW"/>
</dbReference>